<evidence type="ECO:0000256" key="12">
    <source>
        <dbReference type="ARBA" id="ARBA00023136"/>
    </source>
</evidence>
<dbReference type="GO" id="GO:0000156">
    <property type="term" value="F:phosphorelay response regulator activity"/>
    <property type="evidence" value="ECO:0007669"/>
    <property type="project" value="TreeGrafter"/>
</dbReference>
<dbReference type="InterPro" id="IPR000700">
    <property type="entry name" value="PAS-assoc_C"/>
</dbReference>
<keyword evidence="8 15" id="KW-0418">Kinase</keyword>
<dbReference type="CDD" id="cd00130">
    <property type="entry name" value="PAS"/>
    <property type="match status" value="1"/>
</dbReference>
<keyword evidence="5" id="KW-0808">Transferase</keyword>
<dbReference type="RefSeq" id="WP_099786535.1">
    <property type="nucleotide sequence ID" value="NZ_JBHLYV010000100.1"/>
</dbReference>
<dbReference type="GO" id="GO:0016020">
    <property type="term" value="C:membrane"/>
    <property type="evidence" value="ECO:0007669"/>
    <property type="project" value="UniProtKB-SubCell"/>
</dbReference>
<dbReference type="PANTHER" id="PTHR42878">
    <property type="entry name" value="TWO-COMPONENT HISTIDINE KINASE"/>
    <property type="match status" value="1"/>
</dbReference>
<dbReference type="InterPro" id="IPR003594">
    <property type="entry name" value="HATPase_dom"/>
</dbReference>
<dbReference type="Gene3D" id="1.10.287.130">
    <property type="match status" value="1"/>
</dbReference>
<evidence type="ECO:0000256" key="4">
    <source>
        <dbReference type="ARBA" id="ARBA00022553"/>
    </source>
</evidence>
<feature type="domain" description="Histidine kinase" evidence="13">
    <location>
        <begin position="142"/>
        <end position="354"/>
    </location>
</feature>
<dbReference type="Gene3D" id="3.30.450.20">
    <property type="entry name" value="PAS domain"/>
    <property type="match status" value="1"/>
</dbReference>
<dbReference type="InterPro" id="IPR000014">
    <property type="entry name" value="PAS"/>
</dbReference>
<evidence type="ECO:0000256" key="11">
    <source>
        <dbReference type="ARBA" id="ARBA00023012"/>
    </source>
</evidence>
<dbReference type="GO" id="GO:0000155">
    <property type="term" value="F:phosphorelay sensor kinase activity"/>
    <property type="evidence" value="ECO:0007669"/>
    <property type="project" value="InterPro"/>
</dbReference>
<keyword evidence="7" id="KW-0547">Nucleotide-binding</keyword>
<keyword evidence="4" id="KW-0597">Phosphoprotein</keyword>
<comment type="caution">
    <text evidence="15">The sequence shown here is derived from an EMBL/GenBank/DDBJ whole genome shotgun (WGS) entry which is preliminary data.</text>
</comment>
<dbReference type="SUPFAM" id="SSF47384">
    <property type="entry name" value="Homodimeric domain of signal transducing histidine kinase"/>
    <property type="match status" value="1"/>
</dbReference>
<dbReference type="GO" id="GO:0030295">
    <property type="term" value="F:protein kinase activator activity"/>
    <property type="evidence" value="ECO:0007669"/>
    <property type="project" value="TreeGrafter"/>
</dbReference>
<dbReference type="InterPro" id="IPR003661">
    <property type="entry name" value="HisK_dim/P_dom"/>
</dbReference>
<keyword evidence="11" id="KW-0902">Two-component regulatory system</keyword>
<dbReference type="SMART" id="SM00387">
    <property type="entry name" value="HATPase_c"/>
    <property type="match status" value="1"/>
</dbReference>
<dbReference type="Gene3D" id="3.30.565.10">
    <property type="entry name" value="Histidine kinase-like ATPase, C-terminal domain"/>
    <property type="match status" value="1"/>
</dbReference>
<protein>
    <recommendedName>
        <fullName evidence="3">histidine kinase</fullName>
        <ecNumber evidence="3">2.7.13.3</ecNumber>
    </recommendedName>
</protein>
<keyword evidence="10" id="KW-1133">Transmembrane helix</keyword>
<evidence type="ECO:0000256" key="7">
    <source>
        <dbReference type="ARBA" id="ARBA00022741"/>
    </source>
</evidence>
<keyword evidence="9" id="KW-0067">ATP-binding</keyword>
<dbReference type="CDD" id="cd00075">
    <property type="entry name" value="HATPase"/>
    <property type="match status" value="1"/>
</dbReference>
<evidence type="ECO:0000313" key="15">
    <source>
        <dbReference type="EMBL" id="PIL46733.1"/>
    </source>
</evidence>
<dbReference type="PROSITE" id="PS50113">
    <property type="entry name" value="PAC"/>
    <property type="match status" value="1"/>
</dbReference>
<dbReference type="Pfam" id="PF02518">
    <property type="entry name" value="HATPase_c"/>
    <property type="match status" value="1"/>
</dbReference>
<dbReference type="AlphaFoldDB" id="A0A2G8TL17"/>
<reference evidence="15 16" key="1">
    <citation type="submission" date="2017-10" db="EMBL/GenBank/DDBJ databases">
        <title>Massilia psychrophilum sp. nov., a novel purple-pigmented bacterium isolated from Tianshan glacier, Xinjiang Municipality, China.</title>
        <authorList>
            <person name="Wang H."/>
        </authorList>
    </citation>
    <scope>NUCLEOTIDE SEQUENCE [LARGE SCALE GENOMIC DNA]</scope>
    <source>
        <strain evidence="15 16">JCM 30074</strain>
    </source>
</reference>
<dbReference type="PROSITE" id="PS50109">
    <property type="entry name" value="HIS_KIN"/>
    <property type="match status" value="1"/>
</dbReference>
<comment type="subcellular location">
    <subcellularLocation>
        <location evidence="2">Membrane</location>
        <topology evidence="2">Multi-pass membrane protein</topology>
    </subcellularLocation>
</comment>
<keyword evidence="6" id="KW-0812">Transmembrane</keyword>
<evidence type="ECO:0000256" key="2">
    <source>
        <dbReference type="ARBA" id="ARBA00004141"/>
    </source>
</evidence>
<sequence>MTPSTAAEQFRVIAEIGGDVAWVVDCATGLPTYISASIEQLLGYGYDDFHRCLADGGANGPLAALCAGLPRRLARLAGGDLSRLRVARQFDQPHRDGHSVPVEIISSVLTDAAGQPASLVGIVRDLGARREHEAGQRRFASMLNHEFRTPLSSIDGAIQRLEVTGVNADQPTRERYRRISKAVERLIGMLDEYLSPDRIEACDVRRPADRIDPRQLLDEGAQLARAAGRAVTVAPGDLPALLRCEPQGLRLALKVLMDNALQYGPATRPIELSGRRLDGGVELLVRDHGAGVPPEEAEHIFAKAYRGANAGARPGSGLGLYMARSVVEVHGGTLSVCNAGREGAIFRIWLPVRDVPGKDVA</sequence>
<dbReference type="PRINTS" id="PR00344">
    <property type="entry name" value="BCTRLSENSOR"/>
</dbReference>
<evidence type="ECO:0000256" key="10">
    <source>
        <dbReference type="ARBA" id="ARBA00022989"/>
    </source>
</evidence>
<comment type="catalytic activity">
    <reaction evidence="1">
        <text>ATP + protein L-histidine = ADP + protein N-phospho-L-histidine.</text>
        <dbReference type="EC" id="2.7.13.3"/>
    </reaction>
</comment>
<evidence type="ECO:0000256" key="6">
    <source>
        <dbReference type="ARBA" id="ARBA00022692"/>
    </source>
</evidence>
<dbReference type="InterPro" id="IPR036097">
    <property type="entry name" value="HisK_dim/P_sf"/>
</dbReference>
<evidence type="ECO:0000256" key="9">
    <source>
        <dbReference type="ARBA" id="ARBA00022840"/>
    </source>
</evidence>
<dbReference type="SUPFAM" id="SSF55874">
    <property type="entry name" value="ATPase domain of HSP90 chaperone/DNA topoisomerase II/histidine kinase"/>
    <property type="match status" value="1"/>
</dbReference>
<evidence type="ECO:0000256" key="3">
    <source>
        <dbReference type="ARBA" id="ARBA00012438"/>
    </source>
</evidence>
<feature type="domain" description="PAC" evidence="14">
    <location>
        <begin position="80"/>
        <end position="138"/>
    </location>
</feature>
<dbReference type="InterPro" id="IPR050351">
    <property type="entry name" value="BphY/WalK/GraS-like"/>
</dbReference>
<keyword evidence="16" id="KW-1185">Reference proteome</keyword>
<evidence type="ECO:0000256" key="1">
    <source>
        <dbReference type="ARBA" id="ARBA00000085"/>
    </source>
</evidence>
<dbReference type="OrthoDB" id="9121563at2"/>
<dbReference type="SUPFAM" id="SSF55785">
    <property type="entry name" value="PYP-like sensor domain (PAS domain)"/>
    <property type="match status" value="1"/>
</dbReference>
<dbReference type="SMART" id="SM00388">
    <property type="entry name" value="HisKA"/>
    <property type="match status" value="1"/>
</dbReference>
<dbReference type="Pfam" id="PF00512">
    <property type="entry name" value="HisKA"/>
    <property type="match status" value="1"/>
</dbReference>
<dbReference type="GO" id="GO:0005524">
    <property type="term" value="F:ATP binding"/>
    <property type="evidence" value="ECO:0007669"/>
    <property type="project" value="UniProtKB-KW"/>
</dbReference>
<dbReference type="InterPro" id="IPR004358">
    <property type="entry name" value="Sig_transdc_His_kin-like_C"/>
</dbReference>
<accession>A0A2G8TL17</accession>
<dbReference type="EMBL" id="PDOC01000001">
    <property type="protein sequence ID" value="PIL46733.1"/>
    <property type="molecule type" value="Genomic_DNA"/>
</dbReference>
<dbReference type="InterPro" id="IPR035965">
    <property type="entry name" value="PAS-like_dom_sf"/>
</dbReference>
<organism evidence="15 16">
    <name type="scientific">Massilia eurypsychrophila</name>
    <dbReference type="NCBI Taxonomy" id="1485217"/>
    <lineage>
        <taxon>Bacteria</taxon>
        <taxon>Pseudomonadati</taxon>
        <taxon>Pseudomonadota</taxon>
        <taxon>Betaproteobacteria</taxon>
        <taxon>Burkholderiales</taxon>
        <taxon>Oxalobacteraceae</taxon>
        <taxon>Telluria group</taxon>
        <taxon>Massilia</taxon>
    </lineage>
</organism>
<dbReference type="InterPro" id="IPR036890">
    <property type="entry name" value="HATPase_C_sf"/>
</dbReference>
<evidence type="ECO:0000313" key="16">
    <source>
        <dbReference type="Proteomes" id="UP000230390"/>
    </source>
</evidence>
<name>A0A2G8TL17_9BURK</name>
<dbReference type="EC" id="2.7.13.3" evidence="3"/>
<dbReference type="PANTHER" id="PTHR42878:SF7">
    <property type="entry name" value="SENSOR HISTIDINE KINASE GLRK"/>
    <property type="match status" value="1"/>
</dbReference>
<evidence type="ECO:0000259" key="14">
    <source>
        <dbReference type="PROSITE" id="PS50113"/>
    </source>
</evidence>
<dbReference type="Proteomes" id="UP000230390">
    <property type="component" value="Unassembled WGS sequence"/>
</dbReference>
<gene>
    <name evidence="15" type="ORF">CR105_00825</name>
</gene>
<evidence type="ECO:0000256" key="8">
    <source>
        <dbReference type="ARBA" id="ARBA00022777"/>
    </source>
</evidence>
<keyword evidence="12" id="KW-0472">Membrane</keyword>
<evidence type="ECO:0000256" key="5">
    <source>
        <dbReference type="ARBA" id="ARBA00022679"/>
    </source>
</evidence>
<dbReference type="CDD" id="cd00082">
    <property type="entry name" value="HisKA"/>
    <property type="match status" value="1"/>
</dbReference>
<dbReference type="InterPro" id="IPR005467">
    <property type="entry name" value="His_kinase_dom"/>
</dbReference>
<evidence type="ECO:0000259" key="13">
    <source>
        <dbReference type="PROSITE" id="PS50109"/>
    </source>
</evidence>
<dbReference type="GO" id="GO:0007234">
    <property type="term" value="P:osmosensory signaling via phosphorelay pathway"/>
    <property type="evidence" value="ECO:0007669"/>
    <property type="project" value="TreeGrafter"/>
</dbReference>
<proteinExistence type="predicted"/>